<evidence type="ECO:0000256" key="2">
    <source>
        <dbReference type="ARBA" id="ARBA00022837"/>
    </source>
</evidence>
<evidence type="ECO:0000313" key="5">
    <source>
        <dbReference type="EMBL" id="ATA53278.1"/>
    </source>
</evidence>
<keyword evidence="2" id="KW-0106">Calcium</keyword>
<organism evidence="5 6">
    <name type="scientific">Variovorax boronicumulans</name>
    <dbReference type="NCBI Taxonomy" id="436515"/>
    <lineage>
        <taxon>Bacteria</taxon>
        <taxon>Pseudomonadati</taxon>
        <taxon>Pseudomonadota</taxon>
        <taxon>Betaproteobacteria</taxon>
        <taxon>Burkholderiales</taxon>
        <taxon>Comamonadaceae</taxon>
        <taxon>Variovorax</taxon>
    </lineage>
</organism>
<feature type="domain" description="VWFA" evidence="4">
    <location>
        <begin position="42"/>
        <end position="308"/>
    </location>
</feature>
<dbReference type="GO" id="GO:0046872">
    <property type="term" value="F:metal ion binding"/>
    <property type="evidence" value="ECO:0007669"/>
    <property type="project" value="UniProtKB-KW"/>
</dbReference>
<dbReference type="AlphaFoldDB" id="A0A250DFZ6"/>
<evidence type="ECO:0000256" key="1">
    <source>
        <dbReference type="ARBA" id="ARBA00022723"/>
    </source>
</evidence>
<feature type="signal peptide" evidence="3">
    <location>
        <begin position="1"/>
        <end position="24"/>
    </location>
</feature>
<keyword evidence="3" id="KW-0732">Signal</keyword>
<protein>
    <submittedName>
        <fullName evidence="5">Pilus assembly protein PilY</fullName>
    </submittedName>
</protein>
<name>A0A250DFZ6_9BURK</name>
<feature type="chain" id="PRO_5013395263" evidence="3">
    <location>
        <begin position="25"/>
        <end position="1034"/>
    </location>
</feature>
<dbReference type="InterPro" id="IPR002035">
    <property type="entry name" value="VWF_A"/>
</dbReference>
<dbReference type="EMBL" id="CP023284">
    <property type="protein sequence ID" value="ATA53278.1"/>
    <property type="molecule type" value="Genomic_DNA"/>
</dbReference>
<dbReference type="Pfam" id="PF05567">
    <property type="entry name" value="T4P_PilY1"/>
    <property type="match status" value="1"/>
</dbReference>
<accession>A0A250DFZ6</accession>
<keyword evidence="1" id="KW-0479">Metal-binding</keyword>
<dbReference type="KEGG" id="vbo:CKY39_08695"/>
<dbReference type="Proteomes" id="UP000217154">
    <property type="component" value="Chromosome"/>
</dbReference>
<sequence>MTRKLLTTLWAAVLLALPMQAAQAEDIDLFVEYNQAAGQMPNVLFVLDNTANWNQPFEAELDALKTAFRSLDPNQFKIGLMMFTETGGGNSNSDGGYVRAAVRTLDGDTKITYTSMLASLDKTADKSNGGKAGKTMAEVYRYLSGGAPIAGNNKLKADYLGNTRGTAASNQIYALAGNALSSFNGARYIPPSTENCTGTFIIYISNGAAQDNTNDIQISTEALRAAGGDTTPIVLGVSGSQDNPADEWARFLRDSMRVKVYTIEAVRATGGQGPGWTALLRSMADRSDGEYFDLSGSTNLNTALIDALAKIFSKIQAVNSVFSSVSLPVSVNTQGTYLNQVFVGMFRPDRSARPRWYGNLKQYKLGLDSGGQLLLQDAVDGNAINNNTGFVDPCAQSFWTPAKGSGGSFWDFLLPADRPSGGCLGQNKLSDSPDGDVVEKGAQGYMLRSLTVASRNMKTCAATGCSTLTNFSTGNSAITKGDLGVAVDADRDKLIDWVRGLDNKGDDRARADGTLVTTGGMRPSVHGDVVHSRPVAIDYGTATAPQVVVFYGGNDGALRAINGNRSRAIGTAAAGAELWSFVPPEFYGSLKRLYDNNVRIDFPGMPVPTGTTVAPKAYGMDGAVSAYRQGNTAWLFASMRRGGRQMYAFDVSDPAAPSLKWRRGCPNQSNDTDCDSDFEGIGQTWSAPKVLKASGYASGNSPLLIFGGGYDKCEDVDAARSQDVVCGSASKGNRIYVLDAGSGAQLKMFTTLRPVVGEVTVVTDALGVAKIAYAADLGGNVYRIKIGSGAPTAWTITQIASLGCDTVTTCTPNRKFMFGPDVLEDTGSYVVLLGSGDREKPLRRYTSALSVANRFYMLVDKPTDDNWLSSEAVLTRCGTGTSNELLCHASLQAITTTDDPTSADLATKKGWYLALAAGEQVVTGSVTAYGVTTFNTHTPTVPNTLTCKADLGTARVYNVSYVNAAAQSPLGRFQNVVGGGLAPTPVVGRVELDNGSIRDVVIGASPNSFLSPKGTAPKAAFKQPKGRVYWFIQK</sequence>
<dbReference type="RefSeq" id="WP_095744133.1">
    <property type="nucleotide sequence ID" value="NZ_CP023284.1"/>
</dbReference>
<dbReference type="InterPro" id="IPR008707">
    <property type="entry name" value="B-propeller_PilY1"/>
</dbReference>
<dbReference type="Gene3D" id="3.40.50.410">
    <property type="entry name" value="von Willebrand factor, type A domain"/>
    <property type="match status" value="1"/>
</dbReference>
<dbReference type="PROSITE" id="PS50234">
    <property type="entry name" value="VWFA"/>
    <property type="match status" value="1"/>
</dbReference>
<evidence type="ECO:0000256" key="3">
    <source>
        <dbReference type="SAM" id="SignalP"/>
    </source>
</evidence>
<dbReference type="InterPro" id="IPR036465">
    <property type="entry name" value="vWFA_dom_sf"/>
</dbReference>
<reference evidence="5 6" key="1">
    <citation type="submission" date="2017-09" db="EMBL/GenBank/DDBJ databases">
        <title>The diverse metabolic capabilities of V. boronicumulans make it an excellent choice for continued studies on novel biodegradation.</title>
        <authorList>
            <person name="Sun S."/>
        </authorList>
    </citation>
    <scope>NUCLEOTIDE SEQUENCE [LARGE SCALE GENOMIC DNA]</scope>
    <source>
        <strain evidence="5 6">J1</strain>
    </source>
</reference>
<evidence type="ECO:0000313" key="6">
    <source>
        <dbReference type="Proteomes" id="UP000217154"/>
    </source>
</evidence>
<gene>
    <name evidence="5" type="ORF">CKY39_08695</name>
</gene>
<evidence type="ECO:0000259" key="4">
    <source>
        <dbReference type="PROSITE" id="PS50234"/>
    </source>
</evidence>
<proteinExistence type="predicted"/>